<dbReference type="EMBL" id="ABXU01000074">
    <property type="protein sequence ID" value="EEB32608.1"/>
    <property type="molecule type" value="Genomic_DNA"/>
</dbReference>
<evidence type="ECO:0000313" key="3">
    <source>
        <dbReference type="Proteomes" id="UP000003676"/>
    </source>
</evidence>
<name>B6WWJ1_9BACT</name>
<reference evidence="2 3" key="2">
    <citation type="submission" date="2008-10" db="EMBL/GenBank/DDBJ databases">
        <authorList>
            <person name="Fulton L."/>
            <person name="Clifton S."/>
            <person name="Fulton B."/>
            <person name="Xu J."/>
            <person name="Minx P."/>
            <person name="Pepin K.H."/>
            <person name="Johnson M."/>
            <person name="Bhonagiri V."/>
            <person name="Nash W.E."/>
            <person name="Mardis E.R."/>
            <person name="Wilson R.K."/>
        </authorList>
    </citation>
    <scope>NUCLEOTIDE SEQUENCE [LARGE SCALE GENOMIC DNA]</scope>
    <source>
        <strain evidence="2 3">ATCC 29098</strain>
    </source>
</reference>
<reference evidence="2 3" key="1">
    <citation type="submission" date="2008-10" db="EMBL/GenBank/DDBJ databases">
        <title>Draft genome sequence of Desulvovibrio piger (ATCC 29098).</title>
        <authorList>
            <person name="Sudarsanam P."/>
            <person name="Ley R."/>
            <person name="Guruge J."/>
            <person name="Turnbaugh P.J."/>
            <person name="Mahowald M."/>
            <person name="Liep D."/>
            <person name="Gordon J."/>
        </authorList>
    </citation>
    <scope>NUCLEOTIDE SEQUENCE [LARGE SCALE GENOMIC DNA]</scope>
    <source>
        <strain evidence="2 3">ATCC 29098</strain>
    </source>
</reference>
<comment type="caution">
    <text evidence="2">The sequence shown here is derived from an EMBL/GenBank/DDBJ whole genome shotgun (WGS) entry which is preliminary data.</text>
</comment>
<dbReference type="AlphaFoldDB" id="B6WWJ1"/>
<sequence length="56" mass="5746">MPLPAAGKEAGKTRGKGSGPLPLSFRCVDVRQAPDGRARPLPVKTGGLYGGLRICA</sequence>
<gene>
    <name evidence="2" type="ORF">DESPIG_02459</name>
</gene>
<dbReference type="HOGENOM" id="CLU_3006832_0_0_7"/>
<dbReference type="Proteomes" id="UP000003676">
    <property type="component" value="Unassembled WGS sequence"/>
</dbReference>
<evidence type="ECO:0000313" key="2">
    <source>
        <dbReference type="EMBL" id="EEB32608.1"/>
    </source>
</evidence>
<organism evidence="2 3">
    <name type="scientific">Desulfovibrio piger ATCC 29098</name>
    <dbReference type="NCBI Taxonomy" id="411464"/>
    <lineage>
        <taxon>Bacteria</taxon>
        <taxon>Pseudomonadati</taxon>
        <taxon>Thermodesulfobacteriota</taxon>
        <taxon>Desulfovibrionia</taxon>
        <taxon>Desulfovibrionales</taxon>
        <taxon>Desulfovibrionaceae</taxon>
        <taxon>Desulfovibrio</taxon>
    </lineage>
</organism>
<proteinExistence type="predicted"/>
<accession>B6WWJ1</accession>
<evidence type="ECO:0000256" key="1">
    <source>
        <dbReference type="SAM" id="MobiDB-lite"/>
    </source>
</evidence>
<protein>
    <submittedName>
        <fullName evidence="2">Uncharacterized protein</fullName>
    </submittedName>
</protein>
<feature type="region of interest" description="Disordered" evidence="1">
    <location>
        <begin position="1"/>
        <end position="24"/>
    </location>
</feature>